<dbReference type="Proteomes" id="UP000236454">
    <property type="component" value="Unassembled WGS sequence"/>
</dbReference>
<accession>A0A1I6YTD7</accession>
<evidence type="ECO:0000256" key="9">
    <source>
        <dbReference type="SAM" id="Phobius"/>
    </source>
</evidence>
<feature type="transmembrane region" description="Helical" evidence="9">
    <location>
        <begin position="159"/>
        <end position="178"/>
    </location>
</feature>
<protein>
    <submittedName>
        <fullName evidence="11">Membrane associated serine protease, rhomboid family</fullName>
    </submittedName>
</protein>
<evidence type="ECO:0000256" key="5">
    <source>
        <dbReference type="ARBA" id="ARBA00022801"/>
    </source>
</evidence>
<dbReference type="Pfam" id="PF01694">
    <property type="entry name" value="Rhomboid"/>
    <property type="match status" value="1"/>
</dbReference>
<evidence type="ECO:0000256" key="3">
    <source>
        <dbReference type="ARBA" id="ARBA00022670"/>
    </source>
</evidence>
<evidence type="ECO:0000256" key="4">
    <source>
        <dbReference type="ARBA" id="ARBA00022692"/>
    </source>
</evidence>
<evidence type="ECO:0000313" key="11">
    <source>
        <dbReference type="EMBL" id="SFT53720.1"/>
    </source>
</evidence>
<sequence>MLEALLYPFLLLLILWSIYLMDFTFHLDLYKYGVLPQTMEGLKGIFFMPFIHSQRDFTHIVNNSLPTFVLLAALIYYYRKIALYVVLAIWLGGGFLLWNLAPSTGSYHIGISGVIYGLFSFLFVSGIFRKRTPMWAISLFVIFLYGSLIWGIFPTEKPISWEGHLFGLIVGIVAAIAARNQGPKPLKYWYEIEQEMGIEPPDLEGMYKENLRRAQEREEMRKAQEEEQIKAQNVVYYYIPKQPAEDKDQNKEQ</sequence>
<dbReference type="STRING" id="477690.SAMN05216474_1160"/>
<reference evidence="11 12" key="1">
    <citation type="submission" date="2016-10" db="EMBL/GenBank/DDBJ databases">
        <authorList>
            <person name="de Groot N.N."/>
        </authorList>
    </citation>
    <scope>NUCLEOTIDE SEQUENCE [LARGE SCALE GENOMIC DNA]</scope>
    <source>
        <strain evidence="11 12">CGMCC 1.7005</strain>
    </source>
</reference>
<keyword evidence="6 9" id="KW-1133">Transmembrane helix</keyword>
<dbReference type="GO" id="GO:0004252">
    <property type="term" value="F:serine-type endopeptidase activity"/>
    <property type="evidence" value="ECO:0007669"/>
    <property type="project" value="InterPro"/>
</dbReference>
<feature type="transmembrane region" description="Helical" evidence="9">
    <location>
        <begin position="81"/>
        <end position="101"/>
    </location>
</feature>
<keyword evidence="7 9" id="KW-0472">Membrane</keyword>
<feature type="coiled-coil region" evidence="8">
    <location>
        <begin position="206"/>
        <end position="233"/>
    </location>
</feature>
<keyword evidence="3 11" id="KW-0645">Protease</keyword>
<dbReference type="PANTHER" id="PTHR43066">
    <property type="entry name" value="RHOMBOID-RELATED PROTEIN"/>
    <property type="match status" value="1"/>
</dbReference>
<organism evidence="11 12">
    <name type="scientific">Lishizhenia tianjinensis</name>
    <dbReference type="NCBI Taxonomy" id="477690"/>
    <lineage>
        <taxon>Bacteria</taxon>
        <taxon>Pseudomonadati</taxon>
        <taxon>Bacteroidota</taxon>
        <taxon>Flavobacteriia</taxon>
        <taxon>Flavobacteriales</taxon>
        <taxon>Crocinitomicaceae</taxon>
        <taxon>Lishizhenia</taxon>
    </lineage>
</organism>
<dbReference type="PANTHER" id="PTHR43066:SF1">
    <property type="entry name" value="RHOMBOID PROTEIN 2"/>
    <property type="match status" value="1"/>
</dbReference>
<keyword evidence="12" id="KW-1185">Reference proteome</keyword>
<dbReference type="InterPro" id="IPR022764">
    <property type="entry name" value="Peptidase_S54_rhomboid_dom"/>
</dbReference>
<evidence type="ECO:0000256" key="6">
    <source>
        <dbReference type="ARBA" id="ARBA00022989"/>
    </source>
</evidence>
<feature type="transmembrane region" description="Helical" evidence="9">
    <location>
        <begin position="107"/>
        <end position="128"/>
    </location>
</feature>
<comment type="subcellular location">
    <subcellularLocation>
        <location evidence="1">Membrane</location>
        <topology evidence="1">Multi-pass membrane protein</topology>
    </subcellularLocation>
</comment>
<comment type="similarity">
    <text evidence="2">Belongs to the peptidase S54 family.</text>
</comment>
<evidence type="ECO:0000256" key="1">
    <source>
        <dbReference type="ARBA" id="ARBA00004141"/>
    </source>
</evidence>
<dbReference type="SUPFAM" id="SSF144091">
    <property type="entry name" value="Rhomboid-like"/>
    <property type="match status" value="1"/>
</dbReference>
<keyword evidence="5" id="KW-0378">Hydrolase</keyword>
<name>A0A1I6YTD7_9FLAO</name>
<dbReference type="GO" id="GO:0016020">
    <property type="term" value="C:membrane"/>
    <property type="evidence" value="ECO:0007669"/>
    <property type="project" value="UniProtKB-SubCell"/>
</dbReference>
<evidence type="ECO:0000256" key="7">
    <source>
        <dbReference type="ARBA" id="ARBA00023136"/>
    </source>
</evidence>
<dbReference type="EMBL" id="FPAS01000001">
    <property type="protein sequence ID" value="SFT53720.1"/>
    <property type="molecule type" value="Genomic_DNA"/>
</dbReference>
<keyword evidence="8" id="KW-0175">Coiled coil</keyword>
<dbReference type="Gene3D" id="1.20.1540.10">
    <property type="entry name" value="Rhomboid-like"/>
    <property type="match status" value="1"/>
</dbReference>
<evidence type="ECO:0000313" key="12">
    <source>
        <dbReference type="Proteomes" id="UP000236454"/>
    </source>
</evidence>
<dbReference type="GO" id="GO:0006508">
    <property type="term" value="P:proteolysis"/>
    <property type="evidence" value="ECO:0007669"/>
    <property type="project" value="UniProtKB-KW"/>
</dbReference>
<feature type="transmembrane region" description="Helical" evidence="9">
    <location>
        <begin position="57"/>
        <end position="76"/>
    </location>
</feature>
<evidence type="ECO:0000259" key="10">
    <source>
        <dbReference type="Pfam" id="PF01694"/>
    </source>
</evidence>
<dbReference type="AlphaFoldDB" id="A0A1I6YTD7"/>
<feature type="transmembrane region" description="Helical" evidence="9">
    <location>
        <begin position="135"/>
        <end position="153"/>
    </location>
</feature>
<evidence type="ECO:0000256" key="8">
    <source>
        <dbReference type="SAM" id="Coils"/>
    </source>
</evidence>
<evidence type="ECO:0000256" key="2">
    <source>
        <dbReference type="ARBA" id="ARBA00009045"/>
    </source>
</evidence>
<dbReference type="InterPro" id="IPR035952">
    <property type="entry name" value="Rhomboid-like_sf"/>
</dbReference>
<gene>
    <name evidence="11" type="ORF">SAMN05216474_1160</name>
</gene>
<proteinExistence type="inferred from homology"/>
<feature type="domain" description="Peptidase S54 rhomboid" evidence="10">
    <location>
        <begin position="45"/>
        <end position="177"/>
    </location>
</feature>
<keyword evidence="4 9" id="KW-0812">Transmembrane</keyword>